<comment type="caution">
    <text evidence="3">The sequence shown here is derived from an EMBL/GenBank/DDBJ whole genome shotgun (WGS) entry which is preliminary data.</text>
</comment>
<name>A0ABW0HWY6_9BACL</name>
<dbReference type="EMBL" id="JBHSMI010000028">
    <property type="protein sequence ID" value="MFC5404397.1"/>
    <property type="molecule type" value="Genomic_DNA"/>
</dbReference>
<accession>A0ABW0HWY6</accession>
<feature type="signal peptide" evidence="1">
    <location>
        <begin position="1"/>
        <end position="29"/>
    </location>
</feature>
<feature type="domain" description="Fervidolysin-like N-terminal prodomain" evidence="2">
    <location>
        <begin position="43"/>
        <end position="113"/>
    </location>
</feature>
<keyword evidence="4" id="KW-1185">Reference proteome</keyword>
<dbReference type="InterPro" id="IPR054399">
    <property type="entry name" value="Fervidolysin-like_N_prodom"/>
</dbReference>
<dbReference type="Proteomes" id="UP001596113">
    <property type="component" value="Unassembled WGS sequence"/>
</dbReference>
<dbReference type="Pfam" id="PF22148">
    <property type="entry name" value="Fervidolysin_NPro-like"/>
    <property type="match status" value="1"/>
</dbReference>
<evidence type="ECO:0000259" key="2">
    <source>
        <dbReference type="Pfam" id="PF22148"/>
    </source>
</evidence>
<evidence type="ECO:0000256" key="1">
    <source>
        <dbReference type="SAM" id="SignalP"/>
    </source>
</evidence>
<feature type="chain" id="PRO_5046321134" description="Fervidolysin-like N-terminal prodomain domain-containing protein" evidence="1">
    <location>
        <begin position="30"/>
        <end position="169"/>
    </location>
</feature>
<proteinExistence type="predicted"/>
<feature type="non-terminal residue" evidence="3">
    <location>
        <position position="169"/>
    </location>
</feature>
<keyword evidence="1" id="KW-0732">Signal</keyword>
<reference evidence="4" key="1">
    <citation type="journal article" date="2019" name="Int. J. Syst. Evol. Microbiol.">
        <title>The Global Catalogue of Microorganisms (GCM) 10K type strain sequencing project: providing services to taxonomists for standard genome sequencing and annotation.</title>
        <authorList>
            <consortium name="The Broad Institute Genomics Platform"/>
            <consortium name="The Broad Institute Genome Sequencing Center for Infectious Disease"/>
            <person name="Wu L."/>
            <person name="Ma J."/>
        </authorList>
    </citation>
    <scope>NUCLEOTIDE SEQUENCE [LARGE SCALE GENOMIC DNA]</scope>
    <source>
        <strain evidence="4">CGMCC 1.18575</strain>
    </source>
</reference>
<sequence length="169" mass="18358">MSRLMRYLAALSLLTLLATTLLSDFSVYAAQNAQQPKAASRDKTELLVKYKSGAQSQTINSKVKTKLKLGKLESKRKSKKNRIEVLQVGDGDNLDQTITELKKDPNVEYAQPNYRLTISEAPQDERFADQWGLSNVGQTVGSQAGTAGVDIDANTAWGLTLGSPSVLVG</sequence>
<dbReference type="RefSeq" id="WP_417286517.1">
    <property type="nucleotide sequence ID" value="NZ_JBHSMI010000028.1"/>
</dbReference>
<evidence type="ECO:0000313" key="3">
    <source>
        <dbReference type="EMBL" id="MFC5404397.1"/>
    </source>
</evidence>
<gene>
    <name evidence="3" type="ORF">ACFPOF_16810</name>
</gene>
<organism evidence="3 4">
    <name type="scientific">Cohnella soli</name>
    <dbReference type="NCBI Taxonomy" id="425005"/>
    <lineage>
        <taxon>Bacteria</taxon>
        <taxon>Bacillati</taxon>
        <taxon>Bacillota</taxon>
        <taxon>Bacilli</taxon>
        <taxon>Bacillales</taxon>
        <taxon>Paenibacillaceae</taxon>
        <taxon>Cohnella</taxon>
    </lineage>
</organism>
<protein>
    <recommendedName>
        <fullName evidence="2">Fervidolysin-like N-terminal prodomain domain-containing protein</fullName>
    </recommendedName>
</protein>
<evidence type="ECO:0000313" key="4">
    <source>
        <dbReference type="Proteomes" id="UP001596113"/>
    </source>
</evidence>